<dbReference type="AlphaFoldDB" id="A0A8I6WJS3"/>
<dbReference type="PANTHER" id="PTHR31576:SF2">
    <property type="entry name" value="TATA BOX-BINDING PROTEIN-ASSOCIATED FACTOR RNA POLYMERASE I SUBUNIT B"/>
    <property type="match status" value="1"/>
</dbReference>
<evidence type="ECO:0000259" key="12">
    <source>
        <dbReference type="Pfam" id="PF20645"/>
    </source>
</evidence>
<dbReference type="GeneID" id="123441159"/>
<dbReference type="Pfam" id="PF20644">
    <property type="entry name" value="Rrn7_cyclin_N"/>
    <property type="match status" value="1"/>
</dbReference>
<keyword evidence="8" id="KW-0804">Transcription</keyword>
<keyword evidence="3" id="KW-0479">Metal-binding</keyword>
<keyword evidence="4" id="KW-0863">Zinc-finger</keyword>
<evidence type="ECO:0000256" key="1">
    <source>
        <dbReference type="ARBA" id="ARBA00004604"/>
    </source>
</evidence>
<keyword evidence="9" id="KW-0539">Nucleus</keyword>
<dbReference type="GO" id="GO:0008270">
    <property type="term" value="F:zinc ion binding"/>
    <property type="evidence" value="ECO:0007669"/>
    <property type="project" value="UniProtKB-KW"/>
</dbReference>
<dbReference type="GO" id="GO:0001164">
    <property type="term" value="F:RNA polymerase I core promoter sequence-specific DNA binding"/>
    <property type="evidence" value="ECO:0000318"/>
    <property type="project" value="GO_Central"/>
</dbReference>
<evidence type="ECO:0000313" key="14">
    <source>
        <dbReference type="Proteomes" id="UP000011116"/>
    </source>
</evidence>
<proteinExistence type="inferred from homology"/>
<comment type="subcellular location">
    <subcellularLocation>
        <location evidence="1">Nucleus</location>
        <location evidence="1">Nucleolus</location>
    </subcellularLocation>
</comment>
<evidence type="ECO:0000256" key="8">
    <source>
        <dbReference type="ARBA" id="ARBA00023163"/>
    </source>
</evidence>
<dbReference type="InterPro" id="IPR033599">
    <property type="entry name" value="TAF1B/Rrn7"/>
</dbReference>
<dbReference type="Gramene" id="HORVU.MOREX.r2.1HG0049310.1">
    <property type="protein sequence ID" value="HORVU.MOREX.r2.1HG0049310.1"/>
    <property type="gene ID" value="HORVU.MOREX.r2.1HG0049310"/>
</dbReference>
<evidence type="ECO:0008006" key="15">
    <source>
        <dbReference type="Google" id="ProtNLM"/>
    </source>
</evidence>
<reference evidence="14" key="1">
    <citation type="journal article" date="2012" name="Nature">
        <title>A physical, genetic and functional sequence assembly of the barley genome.</title>
        <authorList>
            <consortium name="The International Barley Genome Sequencing Consortium"/>
            <person name="Mayer K.F."/>
            <person name="Waugh R."/>
            <person name="Brown J.W."/>
            <person name="Schulman A."/>
            <person name="Langridge P."/>
            <person name="Platzer M."/>
            <person name="Fincher G.B."/>
            <person name="Muehlbauer G.J."/>
            <person name="Sato K."/>
            <person name="Close T.J."/>
            <person name="Wise R.P."/>
            <person name="Stein N."/>
        </authorList>
    </citation>
    <scope>NUCLEOTIDE SEQUENCE [LARGE SCALE GENOMIC DNA]</scope>
    <source>
        <strain evidence="14">cv. Morex</strain>
    </source>
</reference>
<dbReference type="EnsemblPlants" id="HORVU.MOREX.r3.1HG0062080.1">
    <property type="protein sequence ID" value="HORVU.MOREX.r3.1HG0062080.1"/>
    <property type="gene ID" value="HORVU.MOREX.r3.1HG0062080"/>
</dbReference>
<keyword evidence="5" id="KW-0862">Zinc</keyword>
<organism evidence="13 14">
    <name type="scientific">Hordeum vulgare subsp. vulgare</name>
    <name type="common">Domesticated barley</name>
    <dbReference type="NCBI Taxonomy" id="112509"/>
    <lineage>
        <taxon>Eukaryota</taxon>
        <taxon>Viridiplantae</taxon>
        <taxon>Streptophyta</taxon>
        <taxon>Embryophyta</taxon>
        <taxon>Tracheophyta</taxon>
        <taxon>Spermatophyta</taxon>
        <taxon>Magnoliopsida</taxon>
        <taxon>Liliopsida</taxon>
        <taxon>Poales</taxon>
        <taxon>Poaceae</taxon>
        <taxon>BOP clade</taxon>
        <taxon>Pooideae</taxon>
        <taxon>Triticodae</taxon>
        <taxon>Triticeae</taxon>
        <taxon>Hordeinae</taxon>
        <taxon>Hordeum</taxon>
    </lineage>
</organism>
<dbReference type="Pfam" id="PF20645">
    <property type="entry name" value="Rrn7_cyclin_C"/>
    <property type="match status" value="1"/>
</dbReference>
<evidence type="ECO:0000259" key="11">
    <source>
        <dbReference type="Pfam" id="PF20644"/>
    </source>
</evidence>
<feature type="region of interest" description="Disordered" evidence="10">
    <location>
        <begin position="415"/>
        <end position="436"/>
    </location>
</feature>
<dbReference type="GO" id="GO:0070860">
    <property type="term" value="C:RNA polymerase I core factor complex"/>
    <property type="evidence" value="ECO:0000318"/>
    <property type="project" value="GO_Central"/>
</dbReference>
<keyword evidence="6" id="KW-0805">Transcription regulation</keyword>
<dbReference type="OrthoDB" id="10069252at2759"/>
<sequence length="633" mass="70892">MYDGGGASPDNYGGGGGEGGRIRLVCDDCGAADEYNPDDAQDGFFSCRQCSAVHTSTQATAADPDDFHVTGNMSFHRVSQANKTPKPRTPAPYPTPYPIRQPPAAPAFPDLDEPFDFVVGAGAWGEPEKLGARVRWRYVQGLQVILQQQLEVLVKRYRVGALVCGLAGTVWVRWVAASKVFDEIWVRKVLVEDEAAQRLKKCSASGGEQKPQEVKCEWVEEALPRKDRRRVEFIFLRSLRTMLPVYSTLSVCFLACHIAREAILPTDIYRWAMEGKLPYVAAFTEVEKLLGVSLKHCPLSARQLFRPVRVIGAWQLEASAGSIAQRIGLQLPSVNFYAIAQRYLNELSLPIERILPHACRIYEWALPAELWLSSNPARVPTRVCVMAILIVALRVQYNINGQGIWEEICETGRNADGSDPDANLPPSKRPEGGTSEEFGTRELLCTLASAYDKIDVAHDYSKDLHSYLKYCKDIIFPGIACSVEEDHLIGIFQDMYKGREDGNPKARMEETQTTNEVMNKRCRDGTYVGARSFSASSSEIERIKAEMEDHGFCYLPPRKWLRSNGYLHYRRKTITGSLVCIGHADYYVLIRSFAKLAEVDVRVLHTSVLKLERRLAWIEERIGNSLGCLAEST</sequence>
<name>A0A8I6WJS3_HORVV</name>
<dbReference type="KEGG" id="hvg:123441159"/>
<evidence type="ECO:0000256" key="10">
    <source>
        <dbReference type="SAM" id="MobiDB-lite"/>
    </source>
</evidence>
<reference evidence="13" key="2">
    <citation type="submission" date="2020-10" db="EMBL/GenBank/DDBJ databases">
        <authorList>
            <person name="Scholz U."/>
            <person name="Mascher M."/>
            <person name="Fiebig A."/>
        </authorList>
    </citation>
    <scope>NUCLEOTIDE SEQUENCE [LARGE SCALE GENOMIC DNA]</scope>
    <source>
        <strain evidence="13">cv. Morex</strain>
    </source>
</reference>
<feature type="domain" description="Rrn7/TAF1B C-terminal cyclin" evidence="12">
    <location>
        <begin position="316"/>
        <end position="406"/>
    </location>
</feature>
<protein>
    <recommendedName>
        <fullName evidence="15">TATA box-binding protein-associated factor RNA polymerase I subunit B</fullName>
    </recommendedName>
</protein>
<dbReference type="GO" id="GO:0042790">
    <property type="term" value="P:nucleolar large rRNA transcription by RNA polymerase I"/>
    <property type="evidence" value="ECO:0000318"/>
    <property type="project" value="GO_Central"/>
</dbReference>
<feature type="domain" description="Rrn7/TAF1B N-terminal cyclin" evidence="11">
    <location>
        <begin position="142"/>
        <end position="284"/>
    </location>
</feature>
<dbReference type="InterPro" id="IPR048540">
    <property type="entry name" value="Rrn7_cyclin_N"/>
</dbReference>
<evidence type="ECO:0000256" key="4">
    <source>
        <dbReference type="ARBA" id="ARBA00022771"/>
    </source>
</evidence>
<comment type="similarity">
    <text evidence="2">Belongs to the RRN7/TAF1B family.</text>
</comment>
<gene>
    <name evidence="13" type="primary">LOC123441159</name>
</gene>
<keyword evidence="7" id="KW-0238">DNA-binding</keyword>
<evidence type="ECO:0000256" key="2">
    <source>
        <dbReference type="ARBA" id="ARBA00006899"/>
    </source>
</evidence>
<evidence type="ECO:0000256" key="3">
    <source>
        <dbReference type="ARBA" id="ARBA00022723"/>
    </source>
</evidence>
<evidence type="ECO:0000256" key="7">
    <source>
        <dbReference type="ARBA" id="ARBA00023125"/>
    </source>
</evidence>
<evidence type="ECO:0000256" key="9">
    <source>
        <dbReference type="ARBA" id="ARBA00023242"/>
    </source>
</evidence>
<dbReference type="Proteomes" id="UP000011116">
    <property type="component" value="Chromosome 1H"/>
</dbReference>
<dbReference type="Gramene" id="HORVU.MOREX.r3.1HG0062080.1">
    <property type="protein sequence ID" value="HORVU.MOREX.r3.1HG0062080.1"/>
    <property type="gene ID" value="HORVU.MOREX.r3.1HG0062080"/>
</dbReference>
<accession>A0A8I6WJS3</accession>
<dbReference type="InterPro" id="IPR048538">
    <property type="entry name" value="Rrn7_cyclin_C"/>
</dbReference>
<dbReference type="RefSeq" id="XP_044973601.1">
    <property type="nucleotide sequence ID" value="XM_045117666.1"/>
</dbReference>
<reference evidence="13" key="3">
    <citation type="submission" date="2022-01" db="UniProtKB">
        <authorList>
            <consortium name="EnsemblPlants"/>
        </authorList>
    </citation>
    <scope>IDENTIFICATION</scope>
    <source>
        <strain evidence="13">subsp. vulgare</strain>
    </source>
</reference>
<evidence type="ECO:0000313" key="13">
    <source>
        <dbReference type="EnsemblPlants" id="HORVU.MOREX.r3.1HG0062080.1"/>
    </source>
</evidence>
<keyword evidence="14" id="KW-1185">Reference proteome</keyword>
<evidence type="ECO:0000256" key="5">
    <source>
        <dbReference type="ARBA" id="ARBA00022833"/>
    </source>
</evidence>
<evidence type="ECO:0000256" key="6">
    <source>
        <dbReference type="ARBA" id="ARBA00023015"/>
    </source>
</evidence>
<dbReference type="PANTHER" id="PTHR31576">
    <property type="entry name" value="TATA BOX-BINDING PROTEIN-ASSOCIATED FACTOR RNA POLYMERASE I SUBUNIT B"/>
    <property type="match status" value="1"/>
</dbReference>